<protein>
    <submittedName>
        <fullName evidence="10">Methyl-accepting chemotaxis protein</fullName>
    </submittedName>
</protein>
<keyword evidence="11" id="KW-1185">Reference proteome</keyword>
<keyword evidence="6" id="KW-0812">Transmembrane</keyword>
<dbReference type="InterPro" id="IPR004089">
    <property type="entry name" value="MCPsignal_dom"/>
</dbReference>
<reference evidence="11" key="1">
    <citation type="submission" date="2017-09" db="EMBL/GenBank/DDBJ databases">
        <authorList>
            <person name="Varghese N."/>
            <person name="Submissions S."/>
        </authorList>
    </citation>
    <scope>NUCLEOTIDE SEQUENCE [LARGE SCALE GENOMIC DNA]</scope>
    <source>
        <strain evidence="11">CGMCC 1.12461</strain>
    </source>
</reference>
<evidence type="ECO:0000259" key="7">
    <source>
        <dbReference type="PROSITE" id="PS50111"/>
    </source>
</evidence>
<keyword evidence="2" id="KW-0997">Cell inner membrane</keyword>
<dbReference type="PANTHER" id="PTHR32089">
    <property type="entry name" value="METHYL-ACCEPTING CHEMOTAXIS PROTEIN MCPB"/>
    <property type="match status" value="1"/>
</dbReference>
<dbReference type="Gene3D" id="1.10.287.950">
    <property type="entry name" value="Methyl-accepting chemotaxis protein"/>
    <property type="match status" value="1"/>
</dbReference>
<dbReference type="InterPro" id="IPR003660">
    <property type="entry name" value="HAMP_dom"/>
</dbReference>
<dbReference type="GO" id="GO:0006935">
    <property type="term" value="P:chemotaxis"/>
    <property type="evidence" value="ECO:0007669"/>
    <property type="project" value="InterPro"/>
</dbReference>
<dbReference type="FunFam" id="1.10.287.950:FF:000001">
    <property type="entry name" value="Methyl-accepting chemotaxis sensory transducer"/>
    <property type="match status" value="1"/>
</dbReference>
<comment type="subcellular location">
    <subcellularLocation>
        <location evidence="1">Cell inner membrane</location>
        <topology evidence="1">Multi-pass membrane protein</topology>
    </subcellularLocation>
</comment>
<evidence type="ECO:0000256" key="5">
    <source>
        <dbReference type="PROSITE-ProRule" id="PRU00284"/>
    </source>
</evidence>
<dbReference type="RefSeq" id="WP_097112669.1">
    <property type="nucleotide sequence ID" value="NZ_OBEB01000008.1"/>
</dbReference>
<organism evidence="10 11">
    <name type="scientific">Arsukibacterium tuosuense</name>
    <dbReference type="NCBI Taxonomy" id="1323745"/>
    <lineage>
        <taxon>Bacteria</taxon>
        <taxon>Pseudomonadati</taxon>
        <taxon>Pseudomonadota</taxon>
        <taxon>Gammaproteobacteria</taxon>
        <taxon>Chromatiales</taxon>
        <taxon>Chromatiaceae</taxon>
        <taxon>Arsukibacterium</taxon>
    </lineage>
</organism>
<dbReference type="CDD" id="cd06225">
    <property type="entry name" value="HAMP"/>
    <property type="match status" value="1"/>
</dbReference>
<dbReference type="InterPro" id="IPR000727">
    <property type="entry name" value="T_SNARE_dom"/>
</dbReference>
<sequence length="542" mass="59038">MVNIRAANSSLSVGKKLFISFGVLSVLMLVVAVVVQLAQLAMNDARAAAAAKRNLAVLQLEKEIDHLVWVNQLANSLLLNQPFPGQLDPHQCAFGRWYDDFMLSDTYKNGSTELRQALDAIALPHQQLHQSARQISAGQDAQRFSVYQQDTLPALGKVQQSLQTVHAIFQQERNAIIARAEVTDRNAMRLVWAAMVLTIIAAILSGLWLRRVVSLPMKALTQHAEQIAAGNLAQPPLTVNSTDEVGLASSAFNTMQQQLHNLIRNLLDKSDKVAESSARVSDITSRTDIDLQRQAAEIEQLATAMNEMAATIAEVARHAQNTSDATGQSEQYAQQGQLKVRSVINAINEIAREVDNASGTIQTVQQESQNIGAILDTIQAIAEQTNLLALNAAIEAARAGEQGRGFAVVADEVRTLAARTQTSTTEIKNLIDRLQQSAANAVKTMDAGVDKAKRGVAMADEAGEALTDIMQSVSTISDMTLQIASATEEQSSVVKEMDQNLLRVNSLTVETKQRSQEADATSAELERMAEQLRDESRRFRIS</sequence>
<dbReference type="GO" id="GO:0004888">
    <property type="term" value="F:transmembrane signaling receptor activity"/>
    <property type="evidence" value="ECO:0007669"/>
    <property type="project" value="InterPro"/>
</dbReference>
<evidence type="ECO:0000256" key="2">
    <source>
        <dbReference type="ARBA" id="ARBA00022519"/>
    </source>
</evidence>
<feature type="domain" description="T-SNARE coiled-coil homology" evidence="8">
    <location>
        <begin position="456"/>
        <end position="518"/>
    </location>
</feature>
<dbReference type="OrthoDB" id="9781845at2"/>
<dbReference type="SMART" id="SM00283">
    <property type="entry name" value="MA"/>
    <property type="match status" value="1"/>
</dbReference>
<dbReference type="Pfam" id="PF00015">
    <property type="entry name" value="MCPsignal"/>
    <property type="match status" value="1"/>
</dbReference>
<dbReference type="SUPFAM" id="SSF58104">
    <property type="entry name" value="Methyl-accepting chemotaxis protein (MCP) signaling domain"/>
    <property type="match status" value="1"/>
</dbReference>
<keyword evidence="6" id="KW-0472">Membrane</keyword>
<keyword evidence="3 5" id="KW-0807">Transducer</keyword>
<dbReference type="PRINTS" id="PR00260">
    <property type="entry name" value="CHEMTRNSDUCR"/>
</dbReference>
<evidence type="ECO:0000256" key="3">
    <source>
        <dbReference type="ARBA" id="ARBA00023224"/>
    </source>
</evidence>
<dbReference type="GO" id="GO:0005886">
    <property type="term" value="C:plasma membrane"/>
    <property type="evidence" value="ECO:0007669"/>
    <property type="project" value="UniProtKB-SubCell"/>
</dbReference>
<feature type="domain" description="HAMP" evidence="9">
    <location>
        <begin position="211"/>
        <end position="264"/>
    </location>
</feature>
<dbReference type="PROSITE" id="PS50192">
    <property type="entry name" value="T_SNARE"/>
    <property type="match status" value="1"/>
</dbReference>
<dbReference type="GO" id="GO:0007165">
    <property type="term" value="P:signal transduction"/>
    <property type="evidence" value="ECO:0007669"/>
    <property type="project" value="UniProtKB-KW"/>
</dbReference>
<proteinExistence type="inferred from homology"/>
<dbReference type="InterPro" id="IPR004090">
    <property type="entry name" value="Chemotax_Me-accpt_rcpt"/>
</dbReference>
<dbReference type="Gene3D" id="6.10.340.10">
    <property type="match status" value="1"/>
</dbReference>
<gene>
    <name evidence="10" type="ORF">SAMN06297280_3492</name>
</gene>
<evidence type="ECO:0000259" key="8">
    <source>
        <dbReference type="PROSITE" id="PS50192"/>
    </source>
</evidence>
<feature type="domain" description="Methyl-accepting transducer" evidence="7">
    <location>
        <begin position="269"/>
        <end position="505"/>
    </location>
</feature>
<dbReference type="Proteomes" id="UP000219353">
    <property type="component" value="Unassembled WGS sequence"/>
</dbReference>
<feature type="transmembrane region" description="Helical" evidence="6">
    <location>
        <begin position="17"/>
        <end position="38"/>
    </location>
</feature>
<dbReference type="Pfam" id="PF13682">
    <property type="entry name" value="CZB"/>
    <property type="match status" value="1"/>
</dbReference>
<evidence type="ECO:0000313" key="10">
    <source>
        <dbReference type="EMBL" id="SNY58818.1"/>
    </source>
</evidence>
<feature type="transmembrane region" description="Helical" evidence="6">
    <location>
        <begin position="190"/>
        <end position="209"/>
    </location>
</feature>
<dbReference type="InterPro" id="IPR025991">
    <property type="entry name" value="Chemoreceptor_zinc-bind_dom"/>
</dbReference>
<dbReference type="PROSITE" id="PS50885">
    <property type="entry name" value="HAMP"/>
    <property type="match status" value="1"/>
</dbReference>
<dbReference type="Pfam" id="PF00672">
    <property type="entry name" value="HAMP"/>
    <property type="match status" value="2"/>
</dbReference>
<comment type="similarity">
    <text evidence="4">Belongs to the methyl-accepting chemotaxis (MCP) protein family.</text>
</comment>
<dbReference type="PANTHER" id="PTHR32089:SF120">
    <property type="entry name" value="METHYL-ACCEPTING CHEMOTAXIS PROTEIN TLPQ"/>
    <property type="match status" value="1"/>
</dbReference>
<dbReference type="Gene3D" id="1.20.120.30">
    <property type="entry name" value="Aspartate receptor, ligand-binding domain"/>
    <property type="match status" value="1"/>
</dbReference>
<evidence type="ECO:0000256" key="6">
    <source>
        <dbReference type="SAM" id="Phobius"/>
    </source>
</evidence>
<dbReference type="AlphaFoldDB" id="A0A285JEX6"/>
<keyword evidence="6" id="KW-1133">Transmembrane helix</keyword>
<evidence type="ECO:0000256" key="4">
    <source>
        <dbReference type="ARBA" id="ARBA00029447"/>
    </source>
</evidence>
<name>A0A285JEX6_9GAMM</name>
<dbReference type="SMART" id="SM00304">
    <property type="entry name" value="HAMP"/>
    <property type="match status" value="2"/>
</dbReference>
<accession>A0A285JEX6</accession>
<evidence type="ECO:0000256" key="1">
    <source>
        <dbReference type="ARBA" id="ARBA00004429"/>
    </source>
</evidence>
<dbReference type="CDD" id="cd11386">
    <property type="entry name" value="MCP_signal"/>
    <property type="match status" value="1"/>
</dbReference>
<dbReference type="PROSITE" id="PS50111">
    <property type="entry name" value="CHEMOTAXIS_TRANSDUC_2"/>
    <property type="match status" value="1"/>
</dbReference>
<dbReference type="EMBL" id="OBEB01000008">
    <property type="protein sequence ID" value="SNY58818.1"/>
    <property type="molecule type" value="Genomic_DNA"/>
</dbReference>
<keyword evidence="2" id="KW-1003">Cell membrane</keyword>
<evidence type="ECO:0000259" key="9">
    <source>
        <dbReference type="PROSITE" id="PS50885"/>
    </source>
</evidence>
<evidence type="ECO:0000313" key="11">
    <source>
        <dbReference type="Proteomes" id="UP000219353"/>
    </source>
</evidence>